<evidence type="ECO:0000259" key="7">
    <source>
        <dbReference type="Pfam" id="PF05840"/>
    </source>
</evidence>
<evidence type="ECO:0000256" key="4">
    <source>
        <dbReference type="ARBA" id="ARBA00022722"/>
    </source>
</evidence>
<evidence type="ECO:0000256" key="6">
    <source>
        <dbReference type="ARBA" id="ARBA00022801"/>
    </source>
</evidence>
<comment type="function">
    <text evidence="1">Possible endonuclease which induces a single-strand cut and initiates DNA replication.</text>
</comment>
<dbReference type="InterPro" id="IPR008766">
    <property type="entry name" value="Replication_gene_A-like"/>
</dbReference>
<keyword evidence="5" id="KW-0255">Endonuclease</keyword>
<sequence>MGHFSVQIGTDSSQAFELASQKTSHFGTPDCHRFRKKIFERNNLFALPLASAYKRIAEDSDHVQANINLRQWDERLNIHDFNVSMDDDALQTFAEKRAKQCEDVKTFLNNDWYEIYGRCAELVELYTLQPSTPEQHQDCISACVNRMCCKKWWSRQLRCLRKHTIESFSRDIGIVRSGKHCYASPYAKHSYLQQRAKTEQYLNSQHLVNENGERFSLKELHDRSVSNPDMRRAELMTRIKGIEILAQKTIFRKFTMEAFRKAAILCLSLESLTGLPSNNHISLKILTIALSIFGTSY</sequence>
<accession>A0AA37T6Q3</accession>
<keyword evidence="4" id="KW-0540">Nuclease</keyword>
<evidence type="ECO:0000256" key="5">
    <source>
        <dbReference type="ARBA" id="ARBA00022759"/>
    </source>
</evidence>
<keyword evidence="3" id="KW-0235">DNA replication</keyword>
<keyword evidence="6" id="KW-0378">Hydrolase</keyword>
<name>A0AA37T6Q3_9GAMM</name>
<dbReference type="Pfam" id="PF05840">
    <property type="entry name" value="Phage_GPA"/>
    <property type="match status" value="1"/>
</dbReference>
<evidence type="ECO:0000256" key="3">
    <source>
        <dbReference type="ARBA" id="ARBA00022705"/>
    </source>
</evidence>
<dbReference type="EMBL" id="BSPD01000062">
    <property type="protein sequence ID" value="GLS26844.1"/>
    <property type="molecule type" value="Genomic_DNA"/>
</dbReference>
<protein>
    <recommendedName>
        <fullName evidence="7">Replication gene A protein-like domain-containing protein</fullName>
    </recommendedName>
</protein>
<evidence type="ECO:0000256" key="1">
    <source>
        <dbReference type="ARBA" id="ARBA00003293"/>
    </source>
</evidence>
<organism evidence="8 9">
    <name type="scientific">Marinibactrum halimedae</name>
    <dbReference type="NCBI Taxonomy" id="1444977"/>
    <lineage>
        <taxon>Bacteria</taxon>
        <taxon>Pseudomonadati</taxon>
        <taxon>Pseudomonadota</taxon>
        <taxon>Gammaproteobacteria</taxon>
        <taxon>Cellvibrionales</taxon>
        <taxon>Cellvibrionaceae</taxon>
        <taxon>Marinibactrum</taxon>
    </lineage>
</organism>
<evidence type="ECO:0000313" key="8">
    <source>
        <dbReference type="EMBL" id="GLS26844.1"/>
    </source>
</evidence>
<evidence type="ECO:0000256" key="2">
    <source>
        <dbReference type="ARBA" id="ARBA00009260"/>
    </source>
</evidence>
<evidence type="ECO:0000313" key="9">
    <source>
        <dbReference type="Proteomes" id="UP001156870"/>
    </source>
</evidence>
<dbReference type="GO" id="GO:0016787">
    <property type="term" value="F:hydrolase activity"/>
    <property type="evidence" value="ECO:0007669"/>
    <property type="project" value="UniProtKB-KW"/>
</dbReference>
<dbReference type="GO" id="GO:0006260">
    <property type="term" value="P:DNA replication"/>
    <property type="evidence" value="ECO:0007669"/>
    <property type="project" value="UniProtKB-KW"/>
</dbReference>
<dbReference type="RefSeq" id="WP_232593617.1">
    <property type="nucleotide sequence ID" value="NZ_BSPD01000062.1"/>
</dbReference>
<proteinExistence type="inferred from homology"/>
<gene>
    <name evidence="8" type="ORF">GCM10007877_25630</name>
</gene>
<comment type="similarity">
    <text evidence="2">Belongs to the phage GPA family.</text>
</comment>
<dbReference type="AlphaFoldDB" id="A0AA37T6Q3"/>
<dbReference type="GO" id="GO:0004519">
    <property type="term" value="F:endonuclease activity"/>
    <property type="evidence" value="ECO:0007669"/>
    <property type="project" value="UniProtKB-KW"/>
</dbReference>
<keyword evidence="9" id="KW-1185">Reference proteome</keyword>
<dbReference type="Proteomes" id="UP001156870">
    <property type="component" value="Unassembled WGS sequence"/>
</dbReference>
<feature type="domain" description="Replication gene A protein-like" evidence="7">
    <location>
        <begin position="99"/>
        <end position="248"/>
    </location>
</feature>
<comment type="caution">
    <text evidence="8">The sequence shown here is derived from an EMBL/GenBank/DDBJ whole genome shotgun (WGS) entry which is preliminary data.</text>
</comment>
<reference evidence="8 9" key="1">
    <citation type="journal article" date="2014" name="Int. J. Syst. Evol. Microbiol.">
        <title>Complete genome sequence of Corynebacterium casei LMG S-19264T (=DSM 44701T), isolated from a smear-ripened cheese.</title>
        <authorList>
            <consortium name="US DOE Joint Genome Institute (JGI-PGF)"/>
            <person name="Walter F."/>
            <person name="Albersmeier A."/>
            <person name="Kalinowski J."/>
            <person name="Ruckert C."/>
        </authorList>
    </citation>
    <scope>NUCLEOTIDE SEQUENCE [LARGE SCALE GENOMIC DNA]</scope>
    <source>
        <strain evidence="8 9">NBRC 110095</strain>
    </source>
</reference>